<dbReference type="Pfam" id="PF24072">
    <property type="entry name" value="T7_gp14"/>
    <property type="match status" value="1"/>
</dbReference>
<dbReference type="EMBL" id="LR797030">
    <property type="protein sequence ID" value="CAB4182673.1"/>
    <property type="molecule type" value="Genomic_DNA"/>
</dbReference>
<dbReference type="EMBL" id="LR797374">
    <property type="protein sequence ID" value="CAB4211355.1"/>
    <property type="molecule type" value="Genomic_DNA"/>
</dbReference>
<name>A0A6J5QEH1_9CAUD</name>
<accession>A0A6J5QEH1</accession>
<evidence type="ECO:0000313" key="4">
    <source>
        <dbReference type="EMBL" id="CAB5227320.1"/>
    </source>
</evidence>
<organism evidence="1">
    <name type="scientific">uncultured Caudovirales phage</name>
    <dbReference type="NCBI Taxonomy" id="2100421"/>
    <lineage>
        <taxon>Viruses</taxon>
        <taxon>Duplodnaviria</taxon>
        <taxon>Heunggongvirae</taxon>
        <taxon>Uroviricota</taxon>
        <taxon>Caudoviricetes</taxon>
        <taxon>Peduoviridae</taxon>
        <taxon>Maltschvirus</taxon>
        <taxon>Maltschvirus maltsch</taxon>
    </lineage>
</organism>
<protein>
    <submittedName>
        <fullName evidence="1">Uncharacterized protein</fullName>
    </submittedName>
</protein>
<evidence type="ECO:0000313" key="3">
    <source>
        <dbReference type="EMBL" id="CAB4211355.1"/>
    </source>
</evidence>
<evidence type="ECO:0000313" key="1">
    <source>
        <dbReference type="EMBL" id="CAB4182673.1"/>
    </source>
</evidence>
<sequence>MSLVQTDTGPTQAQINKVGAAGFLMQGLGALQSAIGTYYSALNNKRNLQYQAFTSELNAKYAEQQAQAIQVAGTRAKQNRQLATAALKSKQRTGLAANGIDLSSNTAARILSTTDLMGEVDALTIDQNTLEAKWSAKRQATGYRGEGAMASASASGIDAAGSAMTSLLGSAGSVASSWYNWKKQR</sequence>
<gene>
    <name evidence="1" type="ORF">UFOVP1077_17</name>
    <name evidence="2" type="ORF">UFOVP1316_5</name>
    <name evidence="3" type="ORF">UFOVP1428_14</name>
    <name evidence="4" type="ORF">UFOVP1526_30</name>
</gene>
<dbReference type="EMBL" id="LR797268">
    <property type="protein sequence ID" value="CAB4197309.1"/>
    <property type="molecule type" value="Genomic_DNA"/>
</dbReference>
<dbReference type="InterPro" id="IPR038996">
    <property type="entry name" value="Gp14"/>
</dbReference>
<reference evidence="1" key="1">
    <citation type="submission" date="2020-05" db="EMBL/GenBank/DDBJ databases">
        <authorList>
            <person name="Chiriac C."/>
            <person name="Salcher M."/>
            <person name="Ghai R."/>
            <person name="Kavagutti S V."/>
        </authorList>
    </citation>
    <scope>NUCLEOTIDE SEQUENCE</scope>
</reference>
<evidence type="ECO:0000313" key="2">
    <source>
        <dbReference type="EMBL" id="CAB4197309.1"/>
    </source>
</evidence>
<dbReference type="EMBL" id="LR798376">
    <property type="protein sequence ID" value="CAB5227320.1"/>
    <property type="molecule type" value="Genomic_DNA"/>
</dbReference>
<proteinExistence type="predicted"/>